<dbReference type="Pfam" id="PF07980">
    <property type="entry name" value="SusD_RagB"/>
    <property type="match status" value="1"/>
</dbReference>
<dbReference type="GO" id="GO:0009279">
    <property type="term" value="C:cell outer membrane"/>
    <property type="evidence" value="ECO:0007669"/>
    <property type="project" value="UniProtKB-SubCell"/>
</dbReference>
<evidence type="ECO:0000256" key="4">
    <source>
        <dbReference type="ARBA" id="ARBA00023136"/>
    </source>
</evidence>
<proteinExistence type="inferred from homology"/>
<feature type="chain" id="PRO_5038139564" evidence="6">
    <location>
        <begin position="19"/>
        <end position="492"/>
    </location>
</feature>
<dbReference type="Proteomes" id="UP000599688">
    <property type="component" value="Unassembled WGS sequence"/>
</dbReference>
<dbReference type="Gene3D" id="1.25.40.390">
    <property type="match status" value="1"/>
</dbReference>
<evidence type="ECO:0000313" key="9">
    <source>
        <dbReference type="EMBL" id="GGE03959.1"/>
    </source>
</evidence>
<dbReference type="AlphaFoldDB" id="A0A916ZLR9"/>
<protein>
    <submittedName>
        <fullName evidence="9">Membrane protein</fullName>
    </submittedName>
</protein>
<keyword evidence="4" id="KW-0472">Membrane</keyword>
<dbReference type="CDD" id="cd08977">
    <property type="entry name" value="SusD"/>
    <property type="match status" value="1"/>
</dbReference>
<dbReference type="InterPro" id="IPR033985">
    <property type="entry name" value="SusD-like_N"/>
</dbReference>
<feature type="domain" description="SusD-like N-terminal" evidence="8">
    <location>
        <begin position="20"/>
        <end position="215"/>
    </location>
</feature>
<accession>A0A916ZLR9</accession>
<evidence type="ECO:0000313" key="10">
    <source>
        <dbReference type="Proteomes" id="UP000599688"/>
    </source>
</evidence>
<dbReference type="RefSeq" id="WP_188404881.1">
    <property type="nucleotide sequence ID" value="NZ_BMGL01000001.1"/>
</dbReference>
<dbReference type="InterPro" id="IPR012944">
    <property type="entry name" value="SusD_RagB_dom"/>
</dbReference>
<dbReference type="PROSITE" id="PS51257">
    <property type="entry name" value="PROKAR_LIPOPROTEIN"/>
    <property type="match status" value="1"/>
</dbReference>
<evidence type="ECO:0000259" key="7">
    <source>
        <dbReference type="Pfam" id="PF07980"/>
    </source>
</evidence>
<comment type="similarity">
    <text evidence="2">Belongs to the SusD family.</text>
</comment>
<keyword evidence="10" id="KW-1185">Reference proteome</keyword>
<evidence type="ECO:0000256" key="2">
    <source>
        <dbReference type="ARBA" id="ARBA00006275"/>
    </source>
</evidence>
<dbReference type="EMBL" id="BMGL01000001">
    <property type="protein sequence ID" value="GGE03959.1"/>
    <property type="molecule type" value="Genomic_DNA"/>
</dbReference>
<feature type="domain" description="RagB/SusD" evidence="7">
    <location>
        <begin position="311"/>
        <end position="469"/>
    </location>
</feature>
<reference evidence="9 10" key="1">
    <citation type="journal article" date="2014" name="Int. J. Syst. Evol. Microbiol.">
        <title>Complete genome sequence of Corynebacterium casei LMG S-19264T (=DSM 44701T), isolated from a smear-ripened cheese.</title>
        <authorList>
            <consortium name="US DOE Joint Genome Institute (JGI-PGF)"/>
            <person name="Walter F."/>
            <person name="Albersmeier A."/>
            <person name="Kalinowski J."/>
            <person name="Ruckert C."/>
        </authorList>
    </citation>
    <scope>NUCLEOTIDE SEQUENCE [LARGE SCALE GENOMIC DNA]</scope>
    <source>
        <strain evidence="9 10">CGMCC 1.12925</strain>
    </source>
</reference>
<organism evidence="9 10">
    <name type="scientific">Psychroflexus salis</name>
    <dbReference type="NCBI Taxonomy" id="1526574"/>
    <lineage>
        <taxon>Bacteria</taxon>
        <taxon>Pseudomonadati</taxon>
        <taxon>Bacteroidota</taxon>
        <taxon>Flavobacteriia</taxon>
        <taxon>Flavobacteriales</taxon>
        <taxon>Flavobacteriaceae</taxon>
        <taxon>Psychroflexus</taxon>
    </lineage>
</organism>
<comment type="subcellular location">
    <subcellularLocation>
        <location evidence="1">Cell outer membrane</location>
    </subcellularLocation>
</comment>
<comment type="caution">
    <text evidence="9">The sequence shown here is derived from an EMBL/GenBank/DDBJ whole genome shotgun (WGS) entry which is preliminary data.</text>
</comment>
<dbReference type="InterPro" id="IPR011990">
    <property type="entry name" value="TPR-like_helical_dom_sf"/>
</dbReference>
<feature type="signal peptide" evidence="6">
    <location>
        <begin position="1"/>
        <end position="18"/>
    </location>
</feature>
<keyword evidence="5" id="KW-0998">Cell outer membrane</keyword>
<keyword evidence="3 6" id="KW-0732">Signal</keyword>
<evidence type="ECO:0000256" key="3">
    <source>
        <dbReference type="ARBA" id="ARBA00022729"/>
    </source>
</evidence>
<evidence type="ECO:0000259" key="8">
    <source>
        <dbReference type="Pfam" id="PF14322"/>
    </source>
</evidence>
<gene>
    <name evidence="9" type="ORF">GCM10010831_01900</name>
</gene>
<dbReference type="SUPFAM" id="SSF48452">
    <property type="entry name" value="TPR-like"/>
    <property type="match status" value="1"/>
</dbReference>
<dbReference type="Pfam" id="PF14322">
    <property type="entry name" value="SusD-like_3"/>
    <property type="match status" value="1"/>
</dbReference>
<sequence length="492" mass="55388">MKKYITILLIALISFSCSDDFVEVDPPFTVDSENFFLSEEDYYNGLIAVYDLLQSNYASVMLAEIASDDINAGGESPTDVIGWQQIDRMIHTPINQQLRDVWNFNYAGVYRASFMVENKDNIEFDGKNQILAEARFLRAFFNFNLVRFFGEIPIKPEGRFLLGEETSLPRASIEDVYAYIEADLLFAIENMSPSAQEVWRANQFSAKALLGKVYLYQENFGAAVAELTDVINSGQFHLYGTQGNESYENLFEFVGENSAESVFEIQYTGALGASFDCLQCSTGNVMVGFSGVRGYNGPTFEPGFGFILPREDIYNAYNENDLRRDVSILNIEEWAADNSADFNIGNQDPDTGHTGYYNRKYIPRIAENEPDANLTQPNNYRAIRYADVLLMAAEALIRGGGNDELARGYVNQVRNRAGLDDLDSSGNALLENIYSERRLELVGEGHRFFDLVRTGRAAQNIEGFTANKNEVFPVPLEEIQFSQGNWEQNAGY</sequence>
<evidence type="ECO:0000256" key="6">
    <source>
        <dbReference type="SAM" id="SignalP"/>
    </source>
</evidence>
<evidence type="ECO:0000256" key="1">
    <source>
        <dbReference type="ARBA" id="ARBA00004442"/>
    </source>
</evidence>
<evidence type="ECO:0000256" key="5">
    <source>
        <dbReference type="ARBA" id="ARBA00023237"/>
    </source>
</evidence>
<name>A0A916ZLR9_9FLAO</name>